<evidence type="ECO:0000313" key="3">
    <source>
        <dbReference type="Proteomes" id="UP000327085"/>
    </source>
</evidence>
<dbReference type="InParanoid" id="A0A5E4GGF2"/>
<feature type="compositionally biased region" description="Acidic residues" evidence="1">
    <location>
        <begin position="187"/>
        <end position="204"/>
    </location>
</feature>
<gene>
    <name evidence="2" type="ORF">ALMOND_2B012125</name>
</gene>
<accession>A0A5E4GGF2</accession>
<dbReference type="PANTHER" id="PTHR33499:SF11">
    <property type="entry name" value="NO APICAL MERISTEM-ASSOCIATED C-TERMINAL DOMAIN-CONTAINING PROTEIN"/>
    <property type="match status" value="1"/>
</dbReference>
<sequence length="518" mass="59208">MFDDVFHRMDGDKEPMEEKNYIMGNKDSIMGVAATNHRGNVDNYERLLHEAQQPLYDGCTDFTVLTVVVELLHCKVDSQWTNKCFDRMLEIKRRIEHYQILERETLDNLAERHRKLFPNWFRARVAYLYSQGSELVDEELYSLAQGPDSRCVQYTGSMANGVCWQSNIWNNTRQHIDINDGYEEIELGNNDNDDADVEDCDDDGSGSSLYRHDEEPETIVVDNISLERIILSTTDFIDDDIERVLYLPSPPQLGAEDVMDDHFAPQKGPQTPSSETLNEDSNKKRTRGKSCGKGLPEYVEANGGKRVTLPFNSILQVPINRIMSGKFTTEVGCIVRSHAPVCHDGWKKVSETDKKKLWEALLVKFDLDLAKDDMLIHYIDDKMSTAYTRFKHRLHNHYKKCKTPEEGRASSPSLIGSAIFLRIQIIRYTSEKMKQKPDDLKARLIDEAPEGTPFDSIEVPLESEFQIMAEDLGRKGRTIRGLGSFPQMQKSTSTRAFCSGSSMGQWTEMQTQFKPNCG</sequence>
<dbReference type="Proteomes" id="UP000327085">
    <property type="component" value="Unassembled WGS sequence"/>
</dbReference>
<dbReference type="Gramene" id="VVA38959">
    <property type="protein sequence ID" value="VVA38959"/>
    <property type="gene ID" value="Prudul26B012125"/>
</dbReference>
<dbReference type="AlphaFoldDB" id="A0A5E4GGF2"/>
<name>A0A5E4GGF2_PRUDU</name>
<dbReference type="EMBL" id="CABIKO010000717">
    <property type="protein sequence ID" value="VVA38959.1"/>
    <property type="molecule type" value="Genomic_DNA"/>
</dbReference>
<feature type="region of interest" description="Disordered" evidence="1">
    <location>
        <begin position="187"/>
        <end position="211"/>
    </location>
</feature>
<protein>
    <submittedName>
        <fullName evidence="2">PREDICTED: LOC110747199</fullName>
    </submittedName>
</protein>
<feature type="region of interest" description="Disordered" evidence="1">
    <location>
        <begin position="255"/>
        <end position="293"/>
    </location>
</feature>
<reference evidence="3" key="1">
    <citation type="journal article" date="2020" name="Plant J.">
        <title>Transposons played a major role in the diversification between the closely related almond and peach genomes: results from the almond genome sequence.</title>
        <authorList>
            <person name="Alioto T."/>
            <person name="Alexiou K.G."/>
            <person name="Bardil A."/>
            <person name="Barteri F."/>
            <person name="Castanera R."/>
            <person name="Cruz F."/>
            <person name="Dhingra A."/>
            <person name="Duval H."/>
            <person name="Fernandez I Marti A."/>
            <person name="Frias L."/>
            <person name="Galan B."/>
            <person name="Garcia J.L."/>
            <person name="Howad W."/>
            <person name="Gomez-Garrido J."/>
            <person name="Gut M."/>
            <person name="Julca I."/>
            <person name="Morata J."/>
            <person name="Puigdomenech P."/>
            <person name="Ribeca P."/>
            <person name="Rubio Cabetas M.J."/>
            <person name="Vlasova A."/>
            <person name="Wirthensohn M."/>
            <person name="Garcia-Mas J."/>
            <person name="Gabaldon T."/>
            <person name="Casacuberta J.M."/>
            <person name="Arus P."/>
        </authorList>
    </citation>
    <scope>NUCLEOTIDE SEQUENCE [LARGE SCALE GENOMIC DNA]</scope>
    <source>
        <strain evidence="3">cv. Texas</strain>
    </source>
</reference>
<dbReference type="PANTHER" id="PTHR33499">
    <property type="entry name" value="OS12G0282400 PROTEIN-RELATED"/>
    <property type="match status" value="1"/>
</dbReference>
<organism evidence="2 3">
    <name type="scientific">Prunus dulcis</name>
    <name type="common">Almond</name>
    <name type="synonym">Amygdalus dulcis</name>
    <dbReference type="NCBI Taxonomy" id="3755"/>
    <lineage>
        <taxon>Eukaryota</taxon>
        <taxon>Viridiplantae</taxon>
        <taxon>Streptophyta</taxon>
        <taxon>Embryophyta</taxon>
        <taxon>Tracheophyta</taxon>
        <taxon>Spermatophyta</taxon>
        <taxon>Magnoliopsida</taxon>
        <taxon>eudicotyledons</taxon>
        <taxon>Gunneridae</taxon>
        <taxon>Pentapetalae</taxon>
        <taxon>rosids</taxon>
        <taxon>fabids</taxon>
        <taxon>Rosales</taxon>
        <taxon>Rosaceae</taxon>
        <taxon>Amygdaloideae</taxon>
        <taxon>Amygdaleae</taxon>
        <taxon>Prunus</taxon>
    </lineage>
</organism>
<proteinExistence type="predicted"/>
<evidence type="ECO:0000256" key="1">
    <source>
        <dbReference type="SAM" id="MobiDB-lite"/>
    </source>
</evidence>
<evidence type="ECO:0000313" key="2">
    <source>
        <dbReference type="EMBL" id="VVA38959.1"/>
    </source>
</evidence>